<feature type="compositionally biased region" description="Basic and acidic residues" evidence="14">
    <location>
        <begin position="440"/>
        <end position="456"/>
    </location>
</feature>
<keyword evidence="9" id="KW-0539">Nucleus</keyword>
<comment type="function">
    <text evidence="11">Required for normal vault structure. Vaults are multi-subunit structures that may act as scaffolds for proteins involved in signal transduction. Vaults may also play a role in nucleo-cytoplasmic transport. Down-regulates IFNG-mediated STAT1 signaling and subsequent activation of JAK. Down-regulates SRC activity and signaling through MAP kinases.</text>
</comment>
<dbReference type="InterPro" id="IPR039059">
    <property type="entry name" value="MVP"/>
</dbReference>
<evidence type="ECO:0000259" key="16">
    <source>
        <dbReference type="Pfam" id="PF17794"/>
    </source>
</evidence>
<dbReference type="FunFam" id="2.30.30.560:FF:000002">
    <property type="entry name" value="Major vault protein-alpha"/>
    <property type="match status" value="1"/>
</dbReference>
<dbReference type="Pfam" id="PF17796">
    <property type="entry name" value="Vault_4"/>
    <property type="match status" value="1"/>
</dbReference>
<dbReference type="GO" id="GO:0005737">
    <property type="term" value="C:cytoplasm"/>
    <property type="evidence" value="ECO:0007669"/>
    <property type="project" value="UniProtKB-SubCell"/>
</dbReference>
<keyword evidence="4 13" id="KW-0963">Cytoplasm</keyword>
<evidence type="ECO:0000313" key="19">
    <source>
        <dbReference type="Ensembl" id="ENSTNIP00000009272.1"/>
    </source>
</evidence>
<feature type="repeat" description="MVP" evidence="13">
    <location>
        <begin position="177"/>
        <end position="229"/>
    </location>
</feature>
<reference evidence="20" key="1">
    <citation type="journal article" date="2004" name="Nature">
        <title>Genome duplication in the teleost fish Tetraodon nigroviridis reveals the early vertebrate proto-karyotype.</title>
        <authorList>
            <person name="Jaillon O."/>
            <person name="Aury J.-M."/>
            <person name="Brunet F."/>
            <person name="Petit J.-L."/>
            <person name="Stange-Thomann N."/>
            <person name="Mauceli E."/>
            <person name="Bouneau L."/>
            <person name="Fischer C."/>
            <person name="Ozouf-Costaz C."/>
            <person name="Bernot A."/>
            <person name="Nicaud S."/>
            <person name="Jaffe D."/>
            <person name="Fisher S."/>
            <person name="Lutfalla G."/>
            <person name="Dossat C."/>
            <person name="Segurens B."/>
            <person name="Dasilva C."/>
            <person name="Salanoubat M."/>
            <person name="Levy M."/>
            <person name="Boudet N."/>
            <person name="Castellano S."/>
            <person name="Anthouard V."/>
            <person name="Jubin C."/>
            <person name="Castelli V."/>
            <person name="Katinka M."/>
            <person name="Vacherie B."/>
            <person name="Biemont C."/>
            <person name="Skalli Z."/>
            <person name="Cattolico L."/>
            <person name="Poulain J."/>
            <person name="De Berardinis V."/>
            <person name="Cruaud C."/>
            <person name="Duprat S."/>
            <person name="Brottier P."/>
            <person name="Coutanceau J.-P."/>
            <person name="Gouzy J."/>
            <person name="Parra G."/>
            <person name="Lardier G."/>
            <person name="Chapple C."/>
            <person name="McKernan K.J."/>
            <person name="McEwan P."/>
            <person name="Bosak S."/>
            <person name="Kellis M."/>
            <person name="Volff J.-N."/>
            <person name="Guigo R."/>
            <person name="Zody M.C."/>
            <person name="Mesirov J."/>
            <person name="Lindblad-Toh K."/>
            <person name="Birren B."/>
            <person name="Nusbaum C."/>
            <person name="Kahn D."/>
            <person name="Robinson-Rechavi M."/>
            <person name="Laudet V."/>
            <person name="Schachter V."/>
            <person name="Quetier F."/>
            <person name="Saurin W."/>
            <person name="Scarpelli C."/>
            <person name="Wincker P."/>
            <person name="Lander E.S."/>
            <person name="Weissenbach J."/>
            <person name="Roest Crollius H."/>
        </authorList>
    </citation>
    <scope>NUCLEOTIDE SEQUENCE [LARGE SCALE GENOMIC DNA]</scope>
</reference>
<evidence type="ECO:0000256" key="2">
    <source>
        <dbReference type="ARBA" id="ARBA00004496"/>
    </source>
</evidence>
<evidence type="ECO:0000256" key="1">
    <source>
        <dbReference type="ARBA" id="ARBA00004123"/>
    </source>
</evidence>
<evidence type="ECO:0000256" key="5">
    <source>
        <dbReference type="ARBA" id="ARBA00022499"/>
    </source>
</evidence>
<dbReference type="Pfam" id="PF17794">
    <property type="entry name" value="Vault_2"/>
    <property type="match status" value="2"/>
</dbReference>
<comment type="subunit">
    <text evidence="12">The vault ribonucleoprotein particle is a huge (400 A x 670 A) cage structure of 12.9 MDa. It consists of a dimer of half-vaults, with each half-vault comprising 39 identical major vault protein (MVP) chains, PARP4 and one or more vault RNAs (vRNAs).</text>
</comment>
<reference evidence="19" key="3">
    <citation type="submission" date="2025-09" db="UniProtKB">
        <authorList>
            <consortium name="Ensembl"/>
        </authorList>
    </citation>
    <scope>IDENTIFICATION</scope>
</reference>
<comment type="subcellular location">
    <subcellularLocation>
        <location evidence="2 13">Cytoplasm</location>
    </subcellularLocation>
    <subcellularLocation>
        <location evidence="1">Nucleus</location>
    </subcellularLocation>
</comment>
<evidence type="ECO:0000313" key="20">
    <source>
        <dbReference type="Proteomes" id="UP000007303"/>
    </source>
</evidence>
<dbReference type="GO" id="GO:1990904">
    <property type="term" value="C:ribonucleoprotein complex"/>
    <property type="evidence" value="ECO:0007669"/>
    <property type="project" value="UniProtKB-UniRule"/>
</dbReference>
<feature type="domain" description="Major vault protein repeat" evidence="15">
    <location>
        <begin position="331"/>
        <end position="375"/>
    </location>
</feature>
<keyword evidence="6" id="KW-0597">Phosphoprotein</keyword>
<keyword evidence="8" id="KW-0832">Ubl conjugation</keyword>
<keyword evidence="10 13" id="KW-0687">Ribonucleoprotein</keyword>
<evidence type="ECO:0000256" key="3">
    <source>
        <dbReference type="ARBA" id="ARBA00018296"/>
    </source>
</evidence>
<feature type="domain" description="Major vault protein repeat" evidence="17">
    <location>
        <begin position="461"/>
        <end position="489"/>
    </location>
</feature>
<dbReference type="Gene3D" id="2.30.30.550">
    <property type="entry name" value="Major Vault Protein repeat"/>
    <property type="match status" value="4"/>
</dbReference>
<proteinExistence type="predicted"/>
<feature type="domain" description="Major vault protein repeat" evidence="16">
    <location>
        <begin position="57"/>
        <end position="116"/>
    </location>
</feature>
<dbReference type="Gene3D" id="2.30.30.620">
    <property type="match status" value="1"/>
</dbReference>
<evidence type="ECO:0000256" key="9">
    <source>
        <dbReference type="ARBA" id="ARBA00023242"/>
    </source>
</evidence>
<dbReference type="FunFam" id="2.30.30.570:FF:000002">
    <property type="entry name" value="Major vault protein-alpha"/>
    <property type="match status" value="1"/>
</dbReference>
<dbReference type="STRING" id="99883.ENSTNIP00000009272"/>
<feature type="domain" description="Major vault protein repeat" evidence="18">
    <location>
        <begin position="386"/>
        <end position="444"/>
    </location>
</feature>
<dbReference type="Ensembl" id="ENSTNIT00000009443.1">
    <property type="protein sequence ID" value="ENSTNIP00000009272.1"/>
    <property type="gene ID" value="ENSTNIG00000006502.1"/>
</dbReference>
<dbReference type="Pfam" id="PF01505">
    <property type="entry name" value="Vault"/>
    <property type="match status" value="4"/>
</dbReference>
<dbReference type="InterPro" id="IPR043023">
    <property type="entry name" value="MVP_rep_sf"/>
</dbReference>
<dbReference type="FunFam" id="2.30.30.550:FF:000002">
    <property type="entry name" value="Major vault protein"/>
    <property type="match status" value="1"/>
</dbReference>
<dbReference type="FunFam" id="2.30.30.620:FF:000001">
    <property type="entry name" value="major vault protein-like"/>
    <property type="match status" value="1"/>
</dbReference>
<sequence>NRSNEPDMSTEVSIIRIPPHHYIHVLDQNTNIARIEVGPLTYIRQDNERVLFSPVHMVMVPPRHYCVVLNPVARNQDGEVLFDPSGQAKLRHADLEIRLAQDPFPLYPGEEIQQDVTPLQIVYPDTALRLQALLDFQEDGGEKRVAGDEWLFEGPGTYIPRKEVVVLETIKATVIGENQAIRLRARKEGSDRGGVHRVTGEEWLVRKVGAYLPGAHEEVIDIVTAFVLTDKKALHVRALRAFKDDGGRERRTGEEWLVTAAVREAHIPSVAEEVVDVVQVTTLSSRQYCVVLDPVGEDGKPQLGKKRVVKGECSFFLQPGEQLEDGIQDVYVLSEEEGLVLRAVEAFHDTEGTSGVLRRPGDRWMLRGPVEYVPPAAVEVVLKRQAIPLDENEGIYVRDIKTGKVRAVIGHTYMLTQDEELWQKELPANVEALLASPRDPLADRSDRTRPAEVKQRDRTRVVSFRVPHNAAVQVYDYREKKARVVFGPEM</sequence>
<feature type="repeat" description="MVP" evidence="13">
    <location>
        <begin position="335"/>
        <end position="390"/>
    </location>
</feature>
<dbReference type="PANTHER" id="PTHR14165:SF3">
    <property type="entry name" value="MAJOR VAULT PROTEIN"/>
    <property type="match status" value="1"/>
</dbReference>
<evidence type="ECO:0000256" key="12">
    <source>
        <dbReference type="ARBA" id="ARBA00025889"/>
    </source>
</evidence>
<dbReference type="OMA" id="EYCIIES"/>
<feature type="region of interest" description="Disordered" evidence="14">
    <location>
        <begin position="437"/>
        <end position="456"/>
    </location>
</feature>
<dbReference type="FunFam" id="2.30.30.550:FF:000001">
    <property type="entry name" value="major vault protein-like"/>
    <property type="match status" value="3"/>
</dbReference>
<dbReference type="GO" id="GO:0005634">
    <property type="term" value="C:nucleus"/>
    <property type="evidence" value="ECO:0007669"/>
    <property type="project" value="UniProtKB-SubCell"/>
</dbReference>
<feature type="repeat" description="MVP" evidence="13">
    <location>
        <begin position="124"/>
        <end position="176"/>
    </location>
</feature>
<dbReference type="GeneTree" id="ENSGT00390000008969"/>
<evidence type="ECO:0000256" key="14">
    <source>
        <dbReference type="SAM" id="MobiDB-lite"/>
    </source>
</evidence>
<dbReference type="InterPro" id="IPR041134">
    <property type="entry name" value="Vault_2"/>
</dbReference>
<feature type="domain" description="Major vault protein repeat" evidence="16">
    <location>
        <begin position="281"/>
        <end position="327"/>
    </location>
</feature>
<dbReference type="InterPro" id="IPR041139">
    <property type="entry name" value="MVP_rep_dom"/>
</dbReference>
<evidence type="ECO:0000256" key="7">
    <source>
        <dbReference type="ARBA" id="ARBA00022737"/>
    </source>
</evidence>
<dbReference type="Pfam" id="PF17795">
    <property type="entry name" value="Vault_3"/>
    <property type="match status" value="1"/>
</dbReference>
<evidence type="ECO:0000256" key="13">
    <source>
        <dbReference type="PROSITE-ProRule" id="PRU00571"/>
    </source>
</evidence>
<keyword evidence="5" id="KW-1017">Isopeptide bond</keyword>
<evidence type="ECO:0000259" key="17">
    <source>
        <dbReference type="Pfam" id="PF17795"/>
    </source>
</evidence>
<protein>
    <recommendedName>
        <fullName evidence="3">Major vault protein</fullName>
    </recommendedName>
</protein>
<dbReference type="InParanoid" id="H3CLZ2"/>
<organism evidence="19 20">
    <name type="scientific">Tetraodon nigroviridis</name>
    <name type="common">Spotted green pufferfish</name>
    <name type="synonym">Chelonodon nigroviridis</name>
    <dbReference type="NCBI Taxonomy" id="99883"/>
    <lineage>
        <taxon>Eukaryota</taxon>
        <taxon>Metazoa</taxon>
        <taxon>Chordata</taxon>
        <taxon>Craniata</taxon>
        <taxon>Vertebrata</taxon>
        <taxon>Euteleostomi</taxon>
        <taxon>Actinopterygii</taxon>
        <taxon>Neopterygii</taxon>
        <taxon>Teleostei</taxon>
        <taxon>Neoteleostei</taxon>
        <taxon>Acanthomorphata</taxon>
        <taxon>Eupercaria</taxon>
        <taxon>Tetraodontiformes</taxon>
        <taxon>Tetradontoidea</taxon>
        <taxon>Tetraodontidae</taxon>
        <taxon>Tetraodon</taxon>
    </lineage>
</organism>
<feature type="repeat" description="MVP" evidence="13">
    <location>
        <begin position="391"/>
        <end position="444"/>
    </location>
</feature>
<feature type="repeat" description="MVP" evidence="13">
    <location>
        <begin position="230"/>
        <end position="284"/>
    </location>
</feature>
<reference evidence="19" key="2">
    <citation type="submission" date="2025-08" db="UniProtKB">
        <authorList>
            <consortium name="Ensembl"/>
        </authorList>
    </citation>
    <scope>IDENTIFICATION</scope>
</reference>
<dbReference type="Proteomes" id="UP000007303">
    <property type="component" value="Unassembled WGS sequence"/>
</dbReference>
<evidence type="ECO:0000259" key="15">
    <source>
        <dbReference type="Pfam" id="PF01505"/>
    </source>
</evidence>
<feature type="repeat" description="MVP" evidence="13">
    <location>
        <begin position="63"/>
        <end position="123"/>
    </location>
</feature>
<dbReference type="Gene3D" id="2.30.30.560">
    <property type="match status" value="2"/>
</dbReference>
<dbReference type="InterPro" id="IPR002499">
    <property type="entry name" value="Vault_N"/>
</dbReference>
<feature type="domain" description="Major vault protein repeat" evidence="15">
    <location>
        <begin position="120"/>
        <end position="161"/>
    </location>
</feature>
<feature type="domain" description="Major vault protein repeat" evidence="15">
    <location>
        <begin position="226"/>
        <end position="268"/>
    </location>
</feature>
<dbReference type="InterPro" id="IPR041136">
    <property type="entry name" value="Vault_4"/>
</dbReference>
<dbReference type="HOGENOM" id="CLU_043631_0_0_1"/>
<dbReference type="PANTHER" id="PTHR14165">
    <property type="entry name" value="MAJOR VAULT PROTEIN"/>
    <property type="match status" value="1"/>
</dbReference>
<evidence type="ECO:0000256" key="6">
    <source>
        <dbReference type="ARBA" id="ARBA00022553"/>
    </source>
</evidence>
<keyword evidence="7" id="KW-0677">Repeat</keyword>
<feature type="repeat" description="MVP" evidence="13">
    <location>
        <begin position="286"/>
        <end position="334"/>
    </location>
</feature>
<dbReference type="InterPro" id="IPR043179">
    <property type="entry name" value="Vault_2_sf"/>
</dbReference>
<dbReference type="FunFam" id="2.30.30.560:FF:000001">
    <property type="entry name" value="major vault protein-like"/>
    <property type="match status" value="1"/>
</dbReference>
<dbReference type="InterPro" id="IPR040989">
    <property type="entry name" value="Vault_3"/>
</dbReference>
<dbReference type="FunCoup" id="H3CLZ2">
    <property type="interactions" value="153"/>
</dbReference>
<evidence type="ECO:0000256" key="8">
    <source>
        <dbReference type="ARBA" id="ARBA00022843"/>
    </source>
</evidence>
<evidence type="ECO:0000256" key="11">
    <source>
        <dbReference type="ARBA" id="ARBA00025300"/>
    </source>
</evidence>
<dbReference type="AlphaFoldDB" id="H3CLZ2"/>
<dbReference type="PROSITE" id="PS51224">
    <property type="entry name" value="MVP"/>
    <property type="match status" value="7"/>
</dbReference>
<accession>H3CLZ2</accession>
<feature type="domain" description="Major vault protein repeat" evidence="15">
    <location>
        <begin position="173"/>
        <end position="214"/>
    </location>
</feature>
<evidence type="ECO:0000259" key="18">
    <source>
        <dbReference type="Pfam" id="PF17796"/>
    </source>
</evidence>
<evidence type="ECO:0000256" key="4">
    <source>
        <dbReference type="ARBA" id="ARBA00022490"/>
    </source>
</evidence>
<keyword evidence="20" id="KW-1185">Reference proteome</keyword>
<name>H3CLZ2_TETNG</name>
<dbReference type="Gene3D" id="2.30.30.570">
    <property type="match status" value="2"/>
</dbReference>
<evidence type="ECO:0000256" key="10">
    <source>
        <dbReference type="ARBA" id="ARBA00023274"/>
    </source>
</evidence>